<dbReference type="Pfam" id="PF04979">
    <property type="entry name" value="IPP-2"/>
    <property type="match status" value="1"/>
</dbReference>
<dbReference type="GO" id="GO:0009966">
    <property type="term" value="P:regulation of signal transduction"/>
    <property type="evidence" value="ECO:0007669"/>
    <property type="project" value="InterPro"/>
</dbReference>
<feature type="domain" description="Helicase C-terminal" evidence="3">
    <location>
        <begin position="401"/>
        <end position="573"/>
    </location>
</feature>
<dbReference type="Pfam" id="PF00271">
    <property type="entry name" value="Helicase_C"/>
    <property type="match status" value="1"/>
</dbReference>
<sequence length="760" mass="87233">MLIFELARKKPYGLRLHPPPAPPTLLQSSITIQAFSTRKPTTTSSTFRKTLIGSHILTSGSLSPIGGPSSFLEGDDNSNIRLNAKAIPSALNEMSSSSSNNNTHFGWTSSDDEDEEDAMDRDLDDGGGKSARSYRKKRKAQYDEYRKVKELQKKKSVKKDDEKQSIVDGVFPVFGYPLVVNSAVYSINPFRFIGVGLSVWTFAASGCGISIDFWSITICRIVHTYMMELQVVNLSNSKNGSCQCQGKIRLDASLKIHGINAYLDDPPGLQHSQIITLKSITVQLLTLRKDKWSLGKSGKLSLRRIDQIYVVGQQGPHMEVMSPVSKGVHMYNMNRLLVFMYREFRALQKRGLTSAIRANESHERILEISNRVMNTSRRADILCLIRPDRQTLYWSATWPKEVEQLARQFLYNPYKVVIGSQDLKANHSIQQHVDMVTQNQKYNKLVKLLDDIMDGSRILIFMGTKKGCDQITRHLRMDRWPALLIHGDKSQAERDWVLSEFKADVKDVKYVINYDFPGSLEDDVHRIGRTRRVGAKWTTYTLFTTTNAWFTKELIAILQEAGQKVNPDLAAMGSWGFVTDEKGVTDVLQDKLDKELKFTAYSMWWWTILRQLVMLMIAKAEPQHSTLMELVRVLALSFSNDGKRVKDPWEKEHLHECHYSLQEQERFWSTWTGIPNWYGILDPLQSKVSQGPRCIHCSYCCEYCLLFHYCYVNCCYYEGRPLSCCIFDIIDKELLHLFRLGLEQWLQEMSSEEEETRLKL</sequence>
<dbReference type="InterPro" id="IPR027417">
    <property type="entry name" value="P-loop_NTPase"/>
</dbReference>
<dbReference type="SMART" id="SM00490">
    <property type="entry name" value="HELICc"/>
    <property type="match status" value="1"/>
</dbReference>
<protein>
    <recommendedName>
        <fullName evidence="3">Helicase C-terminal domain-containing protein</fullName>
    </recommendedName>
</protein>
<evidence type="ECO:0000313" key="5">
    <source>
        <dbReference type="Proteomes" id="UP001177003"/>
    </source>
</evidence>
<feature type="region of interest" description="Disordered" evidence="2">
    <location>
        <begin position="91"/>
        <end position="138"/>
    </location>
</feature>
<dbReference type="Proteomes" id="UP001177003">
    <property type="component" value="Chromosome 6"/>
</dbReference>
<dbReference type="SUPFAM" id="SSF52540">
    <property type="entry name" value="P-loop containing nucleoside triphosphate hydrolases"/>
    <property type="match status" value="1"/>
</dbReference>
<evidence type="ECO:0000256" key="2">
    <source>
        <dbReference type="SAM" id="MobiDB-lite"/>
    </source>
</evidence>
<dbReference type="InterPro" id="IPR007062">
    <property type="entry name" value="PPI-2"/>
</dbReference>
<dbReference type="AlphaFoldDB" id="A0AA35ZB40"/>
<keyword evidence="5" id="KW-1185">Reference proteome</keyword>
<proteinExistence type="predicted"/>
<keyword evidence="1" id="KW-0694">RNA-binding</keyword>
<accession>A0AA35ZB40</accession>
<dbReference type="GO" id="GO:0004864">
    <property type="term" value="F:protein phosphatase inhibitor activity"/>
    <property type="evidence" value="ECO:0007669"/>
    <property type="project" value="InterPro"/>
</dbReference>
<reference evidence="4" key="1">
    <citation type="submission" date="2023-04" db="EMBL/GenBank/DDBJ databases">
        <authorList>
            <person name="Vijverberg K."/>
            <person name="Xiong W."/>
            <person name="Schranz E."/>
        </authorList>
    </citation>
    <scope>NUCLEOTIDE SEQUENCE</scope>
</reference>
<feature type="compositionally biased region" description="Acidic residues" evidence="2">
    <location>
        <begin position="110"/>
        <end position="119"/>
    </location>
</feature>
<gene>
    <name evidence="4" type="ORF">LSALG_LOCUS28245</name>
</gene>
<dbReference type="CDD" id="cd18787">
    <property type="entry name" value="SF2_C_DEAD"/>
    <property type="match status" value="1"/>
</dbReference>
<name>A0AA35ZB40_LACSI</name>
<evidence type="ECO:0000256" key="1">
    <source>
        <dbReference type="ARBA" id="ARBA00022884"/>
    </source>
</evidence>
<dbReference type="Gene3D" id="3.40.50.300">
    <property type="entry name" value="P-loop containing nucleotide triphosphate hydrolases"/>
    <property type="match status" value="2"/>
</dbReference>
<dbReference type="Pfam" id="PF12157">
    <property type="entry name" value="DUF3591"/>
    <property type="match status" value="1"/>
</dbReference>
<dbReference type="InterPro" id="IPR022591">
    <property type="entry name" value="TAF1_HAT_dom"/>
</dbReference>
<dbReference type="EMBL" id="OX465082">
    <property type="protein sequence ID" value="CAI9288979.1"/>
    <property type="molecule type" value="Genomic_DNA"/>
</dbReference>
<evidence type="ECO:0000259" key="3">
    <source>
        <dbReference type="PROSITE" id="PS51194"/>
    </source>
</evidence>
<organism evidence="4 5">
    <name type="scientific">Lactuca saligna</name>
    <name type="common">Willowleaf lettuce</name>
    <dbReference type="NCBI Taxonomy" id="75948"/>
    <lineage>
        <taxon>Eukaryota</taxon>
        <taxon>Viridiplantae</taxon>
        <taxon>Streptophyta</taxon>
        <taxon>Embryophyta</taxon>
        <taxon>Tracheophyta</taxon>
        <taxon>Spermatophyta</taxon>
        <taxon>Magnoliopsida</taxon>
        <taxon>eudicotyledons</taxon>
        <taxon>Gunneridae</taxon>
        <taxon>Pentapetalae</taxon>
        <taxon>asterids</taxon>
        <taxon>campanulids</taxon>
        <taxon>Asterales</taxon>
        <taxon>Asteraceae</taxon>
        <taxon>Cichorioideae</taxon>
        <taxon>Cichorieae</taxon>
        <taxon>Lactucinae</taxon>
        <taxon>Lactuca</taxon>
    </lineage>
</organism>
<dbReference type="PANTHER" id="PTHR47958">
    <property type="entry name" value="ATP-DEPENDENT RNA HELICASE DBP3"/>
    <property type="match status" value="1"/>
</dbReference>
<dbReference type="InterPro" id="IPR001650">
    <property type="entry name" value="Helicase_C-like"/>
</dbReference>
<evidence type="ECO:0000313" key="4">
    <source>
        <dbReference type="EMBL" id="CAI9288979.1"/>
    </source>
</evidence>
<dbReference type="PROSITE" id="PS51194">
    <property type="entry name" value="HELICASE_CTER"/>
    <property type="match status" value="1"/>
</dbReference>
<dbReference type="GO" id="GO:0003723">
    <property type="term" value="F:RNA binding"/>
    <property type="evidence" value="ECO:0007669"/>
    <property type="project" value="UniProtKB-KW"/>
</dbReference>